<feature type="compositionally biased region" description="Basic and acidic residues" evidence="1">
    <location>
        <begin position="34"/>
        <end position="44"/>
    </location>
</feature>
<feature type="compositionally biased region" description="Polar residues" evidence="1">
    <location>
        <begin position="1"/>
        <end position="10"/>
    </location>
</feature>
<keyword evidence="3" id="KW-1185">Reference proteome</keyword>
<gene>
    <name evidence="2" type="ORF">E3N88_21230</name>
</gene>
<dbReference type="Proteomes" id="UP000326396">
    <property type="component" value="Linkage Group LG19"/>
</dbReference>
<organism evidence="2 3">
    <name type="scientific">Mikania micrantha</name>
    <name type="common">bitter vine</name>
    <dbReference type="NCBI Taxonomy" id="192012"/>
    <lineage>
        <taxon>Eukaryota</taxon>
        <taxon>Viridiplantae</taxon>
        <taxon>Streptophyta</taxon>
        <taxon>Embryophyta</taxon>
        <taxon>Tracheophyta</taxon>
        <taxon>Spermatophyta</taxon>
        <taxon>Magnoliopsida</taxon>
        <taxon>eudicotyledons</taxon>
        <taxon>Gunneridae</taxon>
        <taxon>Pentapetalae</taxon>
        <taxon>asterids</taxon>
        <taxon>campanulids</taxon>
        <taxon>Asterales</taxon>
        <taxon>Asteraceae</taxon>
        <taxon>Asteroideae</taxon>
        <taxon>Heliantheae alliance</taxon>
        <taxon>Eupatorieae</taxon>
        <taxon>Mikania</taxon>
    </lineage>
</organism>
<reference evidence="2 3" key="1">
    <citation type="submission" date="2019-05" db="EMBL/GenBank/DDBJ databases">
        <title>Mikania micrantha, genome provides insights into the molecular mechanism of rapid growth.</title>
        <authorList>
            <person name="Liu B."/>
        </authorList>
    </citation>
    <scope>NUCLEOTIDE SEQUENCE [LARGE SCALE GENOMIC DNA]</scope>
    <source>
        <strain evidence="2">NLD-2019</strain>
        <tissue evidence="2">Leaf</tissue>
    </source>
</reference>
<name>A0A5N6NM09_9ASTR</name>
<dbReference type="AlphaFoldDB" id="A0A5N6NM09"/>
<proteinExistence type="predicted"/>
<feature type="region of interest" description="Disordered" evidence="1">
    <location>
        <begin position="1"/>
        <end position="48"/>
    </location>
</feature>
<comment type="caution">
    <text evidence="2">The sequence shown here is derived from an EMBL/GenBank/DDBJ whole genome shotgun (WGS) entry which is preliminary data.</text>
</comment>
<sequence>MKTEWNTSSGADEPIRLTRASKARATTDDSGPSRSDKEKEHALYDEDEEIEEDIGVLDSEGDGTMLGDIDTIDLEFY</sequence>
<evidence type="ECO:0000256" key="1">
    <source>
        <dbReference type="SAM" id="MobiDB-lite"/>
    </source>
</evidence>
<evidence type="ECO:0000313" key="2">
    <source>
        <dbReference type="EMBL" id="KAD4889157.1"/>
    </source>
</evidence>
<dbReference type="EMBL" id="SZYD01000011">
    <property type="protein sequence ID" value="KAD4889157.1"/>
    <property type="molecule type" value="Genomic_DNA"/>
</dbReference>
<accession>A0A5N6NM09</accession>
<evidence type="ECO:0000313" key="3">
    <source>
        <dbReference type="Proteomes" id="UP000326396"/>
    </source>
</evidence>
<protein>
    <submittedName>
        <fullName evidence="2">Uncharacterized protein</fullName>
    </submittedName>
</protein>